<reference evidence="10" key="1">
    <citation type="submission" date="2020-10" db="EMBL/GenBank/DDBJ databases">
        <title>Catharus ustulatus (Swainson's thrush) genome, bCatUst1, primary haplotype v2.</title>
        <authorList>
            <person name="Delmore K."/>
            <person name="Vafadar M."/>
            <person name="Formenti G."/>
            <person name="Chow W."/>
            <person name="Pelan S."/>
            <person name="Howe K."/>
            <person name="Rhie A."/>
            <person name="Mountcastle J."/>
            <person name="Haase B."/>
            <person name="Fedrigo O."/>
            <person name="Jarvis E.D."/>
        </authorList>
    </citation>
    <scope>NUCLEOTIDE SEQUENCE [LARGE SCALE GENOMIC DNA]</scope>
</reference>
<feature type="compositionally biased region" description="Basic and acidic residues" evidence="8">
    <location>
        <begin position="586"/>
        <end position="595"/>
    </location>
</feature>
<dbReference type="Ensembl" id="ENSCUST00005021467.1">
    <property type="protein sequence ID" value="ENSCUSP00005020706.1"/>
    <property type="gene ID" value="ENSCUSG00005013219.1"/>
</dbReference>
<dbReference type="PRINTS" id="PR00453">
    <property type="entry name" value="VWFADOMAIN"/>
</dbReference>
<sequence>VCGANVHLSGFLVTVVTQWSLAECPPLSMDIALLVDGSGSIVPRDFQTMLRFLAEVMRRFRGSDFSLVQYSYAFRVHFSFRDFRRSRDPVRLLAGVRQLTGTTRTASAIKFVENMFVSSAGARPDARRILVVVTDGEKTDDRLEYSDVIPAAERMAVTRYAIGVGQAFSSPWAQQELDAIASAPPGEHVFRVDNFDALARIHTQLQEKIFAIEGTHSAHSSSFQLEMAQEGFSAALTPAGPVLGAVGAFDWSGGAFVYGGGGAATFVNGTHLGTPGAHLGDGEDARDAYLGYSAAVVPLGRTWGLALGAPRYAHLGRVLVLQPGSTWTVRAAANGTQVRVGHLGGAPVAPGGVTCGGSPVTPGGVTWGGSPVAPGGVTWAGSPGGVSPVPPVPPQSAHLSCALSLRGSPGQPLGRFGASLAHLGDLDGDRCAEVAVGAPLEDDGRGAVYLFRGAPGGLRAEGVQRIPGSAFPSQPRFFGRSLSGGRDLSGDHLPDLAVGARGQVLLCCCSGESGNPKNPKSTPKTHLEHPKHTWAPQNTPGPGAAAQVSLGTQNPQNPPQKHTWARCCCSGESGNPKKPQNPPQKHTWDPQKHTWDTPNTPGPGAAAQVSLETQNPQNSPQNHTWNTPKTPGPGAAAQVSLGTQKIQNPPQKHTWDPQKHTSGTSNTPGPGAAAQVSLGTQNPPQKLTWAPQNTPGPGAAAQVSLGTQNSPQKHTWNTPKTHLGSPKHTWAMYCCSGESR</sequence>
<keyword evidence="4" id="KW-0106">Calcium</keyword>
<evidence type="ECO:0000256" key="7">
    <source>
        <dbReference type="RuleBase" id="RU003762"/>
    </source>
</evidence>
<dbReference type="Pfam" id="PF01839">
    <property type="entry name" value="FG-GAP"/>
    <property type="match status" value="1"/>
</dbReference>
<reference evidence="10" key="2">
    <citation type="submission" date="2025-08" db="UniProtKB">
        <authorList>
            <consortium name="Ensembl"/>
        </authorList>
    </citation>
    <scope>IDENTIFICATION</scope>
</reference>
<evidence type="ECO:0000256" key="5">
    <source>
        <dbReference type="ARBA" id="ARBA00023180"/>
    </source>
</evidence>
<evidence type="ECO:0000313" key="10">
    <source>
        <dbReference type="Ensembl" id="ENSCUSP00005020706.1"/>
    </source>
</evidence>
<dbReference type="SMART" id="SM00327">
    <property type="entry name" value="VWA"/>
    <property type="match status" value="1"/>
</dbReference>
<dbReference type="GO" id="GO:0009897">
    <property type="term" value="C:external side of plasma membrane"/>
    <property type="evidence" value="ECO:0007669"/>
    <property type="project" value="TreeGrafter"/>
</dbReference>
<keyword evidence="1" id="KW-0479">Metal-binding</keyword>
<comment type="similarity">
    <text evidence="7">Belongs to the integrin alpha chain family.</text>
</comment>
<evidence type="ECO:0000256" key="8">
    <source>
        <dbReference type="SAM" id="MobiDB-lite"/>
    </source>
</evidence>
<dbReference type="InterPro" id="IPR000413">
    <property type="entry name" value="Integrin_alpha"/>
</dbReference>
<keyword evidence="2 7" id="KW-0732">Signal</keyword>
<feature type="chain" id="PRO_5034652640" description="VWFA domain-containing protein" evidence="7">
    <location>
        <begin position="23"/>
        <end position="740"/>
    </location>
</feature>
<evidence type="ECO:0000313" key="11">
    <source>
        <dbReference type="Proteomes" id="UP000694563"/>
    </source>
</evidence>
<dbReference type="Gene3D" id="2.130.10.130">
    <property type="entry name" value="Integrin alpha, N-terminal"/>
    <property type="match status" value="1"/>
</dbReference>
<keyword evidence="7" id="KW-0675">Receptor</keyword>
<dbReference type="Gene3D" id="3.40.50.410">
    <property type="entry name" value="von Willebrand factor, type A domain"/>
    <property type="match status" value="1"/>
</dbReference>
<evidence type="ECO:0000256" key="4">
    <source>
        <dbReference type="ARBA" id="ARBA00022837"/>
    </source>
</evidence>
<feature type="compositionally biased region" description="Polar residues" evidence="8">
    <location>
        <begin position="513"/>
        <end position="524"/>
    </location>
</feature>
<dbReference type="PANTHER" id="PTHR23220:SF118">
    <property type="entry name" value="INTEGRIN ALPHA-X"/>
    <property type="match status" value="1"/>
</dbReference>
<dbReference type="GO" id="GO:0098609">
    <property type="term" value="P:cell-cell adhesion"/>
    <property type="evidence" value="ECO:0007669"/>
    <property type="project" value="TreeGrafter"/>
</dbReference>
<dbReference type="PROSITE" id="PS50234">
    <property type="entry name" value="VWFA"/>
    <property type="match status" value="1"/>
</dbReference>
<dbReference type="PRINTS" id="PR01185">
    <property type="entry name" value="INTEGRINA"/>
</dbReference>
<dbReference type="SUPFAM" id="SSF69318">
    <property type="entry name" value="Integrin alpha N-terminal domain"/>
    <property type="match status" value="1"/>
</dbReference>
<dbReference type="GO" id="GO:0005178">
    <property type="term" value="F:integrin binding"/>
    <property type="evidence" value="ECO:0007669"/>
    <property type="project" value="TreeGrafter"/>
</dbReference>
<dbReference type="InterPro" id="IPR002035">
    <property type="entry name" value="VWF_A"/>
</dbReference>
<feature type="signal peptide" evidence="7">
    <location>
        <begin position="1"/>
        <end position="22"/>
    </location>
</feature>
<evidence type="ECO:0000256" key="6">
    <source>
        <dbReference type="PROSITE-ProRule" id="PRU00803"/>
    </source>
</evidence>
<dbReference type="InterPro" id="IPR013519">
    <property type="entry name" value="Int_alpha_beta-p"/>
</dbReference>
<dbReference type="InterPro" id="IPR036465">
    <property type="entry name" value="vWFA_dom_sf"/>
</dbReference>
<proteinExistence type="inferred from homology"/>
<dbReference type="GO" id="GO:0007160">
    <property type="term" value="P:cell-matrix adhesion"/>
    <property type="evidence" value="ECO:0007669"/>
    <property type="project" value="TreeGrafter"/>
</dbReference>
<evidence type="ECO:0000256" key="3">
    <source>
        <dbReference type="ARBA" id="ARBA00022737"/>
    </source>
</evidence>
<keyword evidence="11" id="KW-1185">Reference proteome</keyword>
<reference evidence="10" key="3">
    <citation type="submission" date="2025-09" db="UniProtKB">
        <authorList>
            <consortium name="Ensembl"/>
        </authorList>
    </citation>
    <scope>IDENTIFICATION</scope>
</reference>
<dbReference type="InterPro" id="IPR028994">
    <property type="entry name" value="Integrin_alpha_N"/>
</dbReference>
<dbReference type="PROSITE" id="PS51470">
    <property type="entry name" value="FG_GAP"/>
    <property type="match status" value="1"/>
</dbReference>
<dbReference type="InterPro" id="IPR013517">
    <property type="entry name" value="FG-GAP"/>
</dbReference>
<feature type="domain" description="VWFA" evidence="9">
    <location>
        <begin position="30"/>
        <end position="209"/>
    </location>
</feature>
<feature type="compositionally biased region" description="Polar residues" evidence="8">
    <location>
        <begin position="677"/>
        <end position="695"/>
    </location>
</feature>
<dbReference type="GO" id="GO:0008305">
    <property type="term" value="C:integrin complex"/>
    <property type="evidence" value="ECO:0007669"/>
    <property type="project" value="InterPro"/>
</dbReference>
<dbReference type="PANTHER" id="PTHR23220">
    <property type="entry name" value="INTEGRIN ALPHA"/>
    <property type="match status" value="1"/>
</dbReference>
<accession>A0A8C3UTI7</accession>
<feature type="compositionally biased region" description="Polar residues" evidence="8">
    <location>
        <begin position="640"/>
        <end position="651"/>
    </location>
</feature>
<evidence type="ECO:0000256" key="2">
    <source>
        <dbReference type="ARBA" id="ARBA00022729"/>
    </source>
</evidence>
<keyword evidence="7" id="KW-0130">Cell adhesion</keyword>
<organism evidence="10 11">
    <name type="scientific">Catharus ustulatus</name>
    <name type="common">Russet-backed thrush</name>
    <name type="synonym">Hylocichla ustulatus</name>
    <dbReference type="NCBI Taxonomy" id="91951"/>
    <lineage>
        <taxon>Eukaryota</taxon>
        <taxon>Metazoa</taxon>
        <taxon>Chordata</taxon>
        <taxon>Craniata</taxon>
        <taxon>Vertebrata</taxon>
        <taxon>Euteleostomi</taxon>
        <taxon>Archelosauria</taxon>
        <taxon>Archosauria</taxon>
        <taxon>Dinosauria</taxon>
        <taxon>Saurischia</taxon>
        <taxon>Theropoda</taxon>
        <taxon>Coelurosauria</taxon>
        <taxon>Aves</taxon>
        <taxon>Neognathae</taxon>
        <taxon>Neoaves</taxon>
        <taxon>Telluraves</taxon>
        <taxon>Australaves</taxon>
        <taxon>Passeriformes</taxon>
        <taxon>Turdidae</taxon>
        <taxon>Catharus</taxon>
    </lineage>
</organism>
<dbReference type="GO" id="GO:0033627">
    <property type="term" value="P:cell adhesion mediated by integrin"/>
    <property type="evidence" value="ECO:0007669"/>
    <property type="project" value="TreeGrafter"/>
</dbReference>
<keyword evidence="7" id="KW-0401">Integrin</keyword>
<dbReference type="AlphaFoldDB" id="A0A8C3UTI7"/>
<name>A0A8C3UTI7_CATUS</name>
<feature type="compositionally biased region" description="Polar residues" evidence="8">
    <location>
        <begin position="610"/>
        <end position="629"/>
    </location>
</feature>
<dbReference type="SUPFAM" id="SSF53300">
    <property type="entry name" value="vWA-like"/>
    <property type="match status" value="1"/>
</dbReference>
<dbReference type="Pfam" id="PF00092">
    <property type="entry name" value="VWA"/>
    <property type="match status" value="1"/>
</dbReference>
<dbReference type="GO" id="GO:0046872">
    <property type="term" value="F:metal ion binding"/>
    <property type="evidence" value="ECO:0007669"/>
    <property type="project" value="UniProtKB-KW"/>
</dbReference>
<protein>
    <recommendedName>
        <fullName evidence="9">VWFA domain-containing protein</fullName>
    </recommendedName>
</protein>
<feature type="region of interest" description="Disordered" evidence="8">
    <location>
        <begin position="513"/>
        <end position="725"/>
    </location>
</feature>
<keyword evidence="3" id="KW-0677">Repeat</keyword>
<dbReference type="Proteomes" id="UP000694563">
    <property type="component" value="Chromosome 40"/>
</dbReference>
<feature type="repeat" description="FG-GAP" evidence="6">
    <location>
        <begin position="402"/>
        <end position="460"/>
    </location>
</feature>
<evidence type="ECO:0000256" key="1">
    <source>
        <dbReference type="ARBA" id="ARBA00022723"/>
    </source>
</evidence>
<keyword evidence="5" id="KW-0325">Glycoprotein</keyword>
<comment type="subcellular location">
    <subcellularLocation>
        <location evidence="7">Membrane</location>
        <topology evidence="7">Single-pass type I membrane protein</topology>
    </subcellularLocation>
</comment>
<dbReference type="SMART" id="SM00191">
    <property type="entry name" value="Int_alpha"/>
    <property type="match status" value="3"/>
</dbReference>
<evidence type="ECO:0000259" key="9">
    <source>
        <dbReference type="PROSITE" id="PS50234"/>
    </source>
</evidence>
<dbReference type="GO" id="GO:0007229">
    <property type="term" value="P:integrin-mediated signaling pathway"/>
    <property type="evidence" value="ECO:0007669"/>
    <property type="project" value="UniProtKB-KW"/>
</dbReference>
<feature type="compositionally biased region" description="Polar residues" evidence="8">
    <location>
        <begin position="704"/>
        <end position="720"/>
    </location>
</feature>